<dbReference type="SUPFAM" id="SSF141868">
    <property type="entry name" value="EAL domain-like"/>
    <property type="match status" value="1"/>
</dbReference>
<dbReference type="PROSITE" id="PS50883">
    <property type="entry name" value="EAL"/>
    <property type="match status" value="1"/>
</dbReference>
<dbReference type="GO" id="GO:0071111">
    <property type="term" value="F:cyclic-guanylate-specific phosphodiesterase activity"/>
    <property type="evidence" value="ECO:0007669"/>
    <property type="project" value="InterPro"/>
</dbReference>
<reference evidence="2 3" key="1">
    <citation type="journal article" date="2011" name="Front. Microbiol.">
        <title>Genomic signatures of strain selection and enhancement in Bacillus atrophaeus var. globigii, a historical biowarfare simulant.</title>
        <authorList>
            <person name="Gibbons H.S."/>
            <person name="Broomall S.M."/>
            <person name="McNew L.A."/>
            <person name="Daligault H."/>
            <person name="Chapman C."/>
            <person name="Bruce D."/>
            <person name="Karavis M."/>
            <person name="Krepps M."/>
            <person name="McGregor P.A."/>
            <person name="Hong C."/>
            <person name="Park K.H."/>
            <person name="Akmal A."/>
            <person name="Feldman A."/>
            <person name="Lin J.S."/>
            <person name="Chang W.E."/>
            <person name="Higgs B.W."/>
            <person name="Demirev P."/>
            <person name="Lindquist J."/>
            <person name="Liem A."/>
            <person name="Fochler E."/>
            <person name="Read T.D."/>
            <person name="Tapia R."/>
            <person name="Johnson S."/>
            <person name="Bishop-Lilly K.A."/>
            <person name="Detter C."/>
            <person name="Han C."/>
            <person name="Sozhamannan S."/>
            <person name="Rosenzweig C.N."/>
            <person name="Skowronski E.W."/>
        </authorList>
    </citation>
    <scope>NUCLEOTIDE SEQUENCE [LARGE SCALE GENOMIC DNA]</scope>
    <source>
        <strain evidence="2 3">GYP-17</strain>
    </source>
</reference>
<feature type="domain" description="EAL" evidence="1">
    <location>
        <begin position="15"/>
        <end position="268"/>
    </location>
</feature>
<dbReference type="RefSeq" id="WP_126775645.1">
    <property type="nucleotide sequence ID" value="NZ_PIPM01000001.1"/>
</dbReference>
<dbReference type="EMBL" id="PIPM01000001">
    <property type="protein sequence ID" value="RUO36333.1"/>
    <property type="molecule type" value="Genomic_DNA"/>
</dbReference>
<dbReference type="Gene3D" id="3.20.20.450">
    <property type="entry name" value="EAL domain"/>
    <property type="match status" value="1"/>
</dbReference>
<dbReference type="Pfam" id="PF00563">
    <property type="entry name" value="EAL"/>
    <property type="match status" value="1"/>
</dbReference>
<evidence type="ECO:0000259" key="1">
    <source>
        <dbReference type="PROSITE" id="PS50883"/>
    </source>
</evidence>
<name>A0A432WRC0_9GAMM</name>
<dbReference type="OrthoDB" id="9812358at2"/>
<dbReference type="InterPro" id="IPR035919">
    <property type="entry name" value="EAL_sf"/>
</dbReference>
<dbReference type="SMART" id="SM00052">
    <property type="entry name" value="EAL"/>
    <property type="match status" value="1"/>
</dbReference>
<accession>A0A432WRC0</accession>
<dbReference type="PANTHER" id="PTHR33121">
    <property type="entry name" value="CYCLIC DI-GMP PHOSPHODIESTERASE PDEF"/>
    <property type="match status" value="1"/>
</dbReference>
<gene>
    <name evidence="2" type="ORF">CWE11_00490</name>
</gene>
<keyword evidence="3" id="KW-1185">Reference proteome</keyword>
<organism evidence="2 3">
    <name type="scientific">Aliidiomarina sanyensis</name>
    <dbReference type="NCBI Taxonomy" id="1249555"/>
    <lineage>
        <taxon>Bacteria</taxon>
        <taxon>Pseudomonadati</taxon>
        <taxon>Pseudomonadota</taxon>
        <taxon>Gammaproteobacteria</taxon>
        <taxon>Alteromonadales</taxon>
        <taxon>Idiomarinaceae</taxon>
        <taxon>Aliidiomarina</taxon>
    </lineage>
</organism>
<proteinExistence type="predicted"/>
<comment type="caution">
    <text evidence="2">The sequence shown here is derived from an EMBL/GenBank/DDBJ whole genome shotgun (WGS) entry which is preliminary data.</text>
</comment>
<dbReference type="InterPro" id="IPR001633">
    <property type="entry name" value="EAL_dom"/>
</dbReference>
<evidence type="ECO:0000313" key="3">
    <source>
        <dbReference type="Proteomes" id="UP000288405"/>
    </source>
</evidence>
<dbReference type="PANTHER" id="PTHR33121:SF71">
    <property type="entry name" value="OXYGEN SENSOR PROTEIN DOSP"/>
    <property type="match status" value="1"/>
</dbReference>
<evidence type="ECO:0000313" key="2">
    <source>
        <dbReference type="EMBL" id="RUO36333.1"/>
    </source>
</evidence>
<dbReference type="CDD" id="cd01948">
    <property type="entry name" value="EAL"/>
    <property type="match status" value="1"/>
</dbReference>
<dbReference type="InterPro" id="IPR050706">
    <property type="entry name" value="Cyclic-di-GMP_PDE-like"/>
</dbReference>
<dbReference type="AlphaFoldDB" id="A0A432WRC0"/>
<sequence length="268" mass="29840">MVKASGTEKGGIHVMPLNAEHLRQVLEQHGVEVVFQPRVWIESNQVAGVEMYARWTHSELGDIEPGAFIHLAEERELIDQLSEEIISIGIPAFAKALNALPDLTLSINVSPMMFERTEFLDFLIAQCEAEHVKPTQVILEFPEAQTYQNLEVLATRLLAFHKAGFKVALDDFGTGESNALKLEKLGLYEIKIDISVVQTMQASMESEFLAKAALKLAQQSKALLTAEGVENKETLAFVKALHFDLAQGFFIARPMPIQDLLGWLSRRG</sequence>
<protein>
    <recommendedName>
        <fullName evidence="1">EAL domain-containing protein</fullName>
    </recommendedName>
</protein>
<dbReference type="Proteomes" id="UP000288405">
    <property type="component" value="Unassembled WGS sequence"/>
</dbReference>